<keyword evidence="2" id="KW-1185">Reference proteome</keyword>
<gene>
    <name evidence="1" type="ORF">BCV70DRAFT_23831</name>
</gene>
<evidence type="ECO:0000313" key="2">
    <source>
        <dbReference type="Proteomes" id="UP000246740"/>
    </source>
</evidence>
<accession>A0A317XZV6</accession>
<dbReference type="InParanoid" id="A0A317XZV6"/>
<proteinExistence type="predicted"/>
<organism evidence="1 2">
    <name type="scientific">Testicularia cyperi</name>
    <dbReference type="NCBI Taxonomy" id="1882483"/>
    <lineage>
        <taxon>Eukaryota</taxon>
        <taxon>Fungi</taxon>
        <taxon>Dikarya</taxon>
        <taxon>Basidiomycota</taxon>
        <taxon>Ustilaginomycotina</taxon>
        <taxon>Ustilaginomycetes</taxon>
        <taxon>Ustilaginales</taxon>
        <taxon>Anthracoideaceae</taxon>
        <taxon>Testicularia</taxon>
    </lineage>
</organism>
<name>A0A317XZV6_9BASI</name>
<dbReference type="EMBL" id="KZ819188">
    <property type="protein sequence ID" value="PWZ03826.1"/>
    <property type="molecule type" value="Genomic_DNA"/>
</dbReference>
<dbReference type="Proteomes" id="UP000246740">
    <property type="component" value="Unassembled WGS sequence"/>
</dbReference>
<protein>
    <submittedName>
        <fullName evidence="1">Uncharacterized protein</fullName>
    </submittedName>
</protein>
<dbReference type="AlphaFoldDB" id="A0A317XZV6"/>
<sequence>MHSFIAFLPTWSHFHFLTGVQTSMKHVLKSKLGFLHCRTCQVTTQSHSRFPLILPPRSVCSESTNHVSQSPNLRLRVGISDFCKSTNLIEVRPARFTVSSSRDLDPAKSL</sequence>
<reference evidence="1 2" key="1">
    <citation type="journal article" date="2018" name="Mol. Biol. Evol.">
        <title>Broad Genomic Sampling Reveals a Smut Pathogenic Ancestry of the Fungal Clade Ustilaginomycotina.</title>
        <authorList>
            <person name="Kijpornyongpan T."/>
            <person name="Mondo S.J."/>
            <person name="Barry K."/>
            <person name="Sandor L."/>
            <person name="Lee J."/>
            <person name="Lipzen A."/>
            <person name="Pangilinan J."/>
            <person name="LaButti K."/>
            <person name="Hainaut M."/>
            <person name="Henrissat B."/>
            <person name="Grigoriev I.V."/>
            <person name="Spatafora J.W."/>
            <person name="Aime M.C."/>
        </authorList>
    </citation>
    <scope>NUCLEOTIDE SEQUENCE [LARGE SCALE GENOMIC DNA]</scope>
    <source>
        <strain evidence="1 2">MCA 3645</strain>
    </source>
</reference>
<evidence type="ECO:0000313" key="1">
    <source>
        <dbReference type="EMBL" id="PWZ03826.1"/>
    </source>
</evidence>